<evidence type="ECO:0000259" key="3">
    <source>
        <dbReference type="PROSITE" id="PS50043"/>
    </source>
</evidence>
<evidence type="ECO:0000313" key="4">
    <source>
        <dbReference type="EMBL" id="GAA1738441.1"/>
    </source>
</evidence>
<dbReference type="SUPFAM" id="SSF46894">
    <property type="entry name" value="C-terminal effector domain of the bipartite response regulators"/>
    <property type="match status" value="1"/>
</dbReference>
<evidence type="ECO:0000313" key="5">
    <source>
        <dbReference type="Proteomes" id="UP001500655"/>
    </source>
</evidence>
<feature type="domain" description="HTH luxR-type" evidence="3">
    <location>
        <begin position="863"/>
        <end position="928"/>
    </location>
</feature>
<evidence type="ECO:0000256" key="1">
    <source>
        <dbReference type="ARBA" id="ARBA00022741"/>
    </source>
</evidence>
<keyword evidence="2" id="KW-0067">ATP-binding</keyword>
<dbReference type="InterPro" id="IPR000792">
    <property type="entry name" value="Tscrpt_reg_LuxR_C"/>
</dbReference>
<dbReference type="Gene3D" id="1.25.40.10">
    <property type="entry name" value="Tetratricopeptide repeat domain"/>
    <property type="match status" value="1"/>
</dbReference>
<dbReference type="SMART" id="SM00421">
    <property type="entry name" value="HTH_LUXR"/>
    <property type="match status" value="1"/>
</dbReference>
<reference evidence="4 5" key="1">
    <citation type="journal article" date="2019" name="Int. J. Syst. Evol. Microbiol.">
        <title>The Global Catalogue of Microorganisms (GCM) 10K type strain sequencing project: providing services to taxonomists for standard genome sequencing and annotation.</title>
        <authorList>
            <consortium name="The Broad Institute Genomics Platform"/>
            <consortium name="The Broad Institute Genome Sequencing Center for Infectious Disease"/>
            <person name="Wu L."/>
            <person name="Ma J."/>
        </authorList>
    </citation>
    <scope>NUCLEOTIDE SEQUENCE [LARGE SCALE GENOMIC DNA]</scope>
    <source>
        <strain evidence="4 5">JCM 13249</strain>
    </source>
</reference>
<dbReference type="InterPro" id="IPR016032">
    <property type="entry name" value="Sig_transdc_resp-reg_C-effctor"/>
</dbReference>
<dbReference type="InterPro" id="IPR011990">
    <property type="entry name" value="TPR-like_helical_dom_sf"/>
</dbReference>
<dbReference type="RefSeq" id="WP_344076594.1">
    <property type="nucleotide sequence ID" value="NZ_BAAALS010000002.1"/>
</dbReference>
<dbReference type="Pfam" id="PF00196">
    <property type="entry name" value="GerE"/>
    <property type="match status" value="1"/>
</dbReference>
<dbReference type="Gene3D" id="3.40.50.300">
    <property type="entry name" value="P-loop containing nucleotide triphosphate hydrolases"/>
    <property type="match status" value="1"/>
</dbReference>
<dbReference type="Pfam" id="PF13191">
    <property type="entry name" value="AAA_16"/>
    <property type="match status" value="1"/>
</dbReference>
<gene>
    <name evidence="4" type="ORF">GCM10009681_06500</name>
</gene>
<organism evidence="4 5">
    <name type="scientific">Luedemannella helvata</name>
    <dbReference type="NCBI Taxonomy" id="349315"/>
    <lineage>
        <taxon>Bacteria</taxon>
        <taxon>Bacillati</taxon>
        <taxon>Actinomycetota</taxon>
        <taxon>Actinomycetes</taxon>
        <taxon>Micromonosporales</taxon>
        <taxon>Micromonosporaceae</taxon>
        <taxon>Luedemannella</taxon>
    </lineage>
</organism>
<evidence type="ECO:0000256" key="2">
    <source>
        <dbReference type="ARBA" id="ARBA00022840"/>
    </source>
</evidence>
<dbReference type="PANTHER" id="PTHR16305:SF35">
    <property type="entry name" value="TRANSCRIPTIONAL ACTIVATOR DOMAIN"/>
    <property type="match status" value="1"/>
</dbReference>
<protein>
    <submittedName>
        <fullName evidence="4">LuxR family transcriptional regulator</fullName>
    </submittedName>
</protein>
<dbReference type="Gene3D" id="1.10.10.10">
    <property type="entry name" value="Winged helix-like DNA-binding domain superfamily/Winged helix DNA-binding domain"/>
    <property type="match status" value="1"/>
</dbReference>
<dbReference type="CDD" id="cd06170">
    <property type="entry name" value="LuxR_C_like"/>
    <property type="match status" value="1"/>
</dbReference>
<dbReference type="InterPro" id="IPR027417">
    <property type="entry name" value="P-loop_NTPase"/>
</dbReference>
<keyword evidence="1" id="KW-0547">Nucleotide-binding</keyword>
<dbReference type="PANTHER" id="PTHR16305">
    <property type="entry name" value="TESTICULAR SOLUBLE ADENYLYL CYCLASE"/>
    <property type="match status" value="1"/>
</dbReference>
<dbReference type="PROSITE" id="PS50043">
    <property type="entry name" value="HTH_LUXR_2"/>
    <property type="match status" value="1"/>
</dbReference>
<dbReference type="EMBL" id="BAAALS010000002">
    <property type="protein sequence ID" value="GAA1738441.1"/>
    <property type="molecule type" value="Genomic_DNA"/>
</dbReference>
<accession>A0ABN2JTF8</accession>
<dbReference type="InterPro" id="IPR036388">
    <property type="entry name" value="WH-like_DNA-bd_sf"/>
</dbReference>
<dbReference type="PRINTS" id="PR00038">
    <property type="entry name" value="HTHLUXR"/>
</dbReference>
<dbReference type="SUPFAM" id="SSF52540">
    <property type="entry name" value="P-loop containing nucleoside triphosphate hydrolases"/>
    <property type="match status" value="1"/>
</dbReference>
<comment type="caution">
    <text evidence="4">The sequence shown here is derived from an EMBL/GenBank/DDBJ whole genome shotgun (WGS) entry which is preliminary data.</text>
</comment>
<dbReference type="PROSITE" id="PS00622">
    <property type="entry name" value="HTH_LUXR_1"/>
    <property type="match status" value="1"/>
</dbReference>
<dbReference type="InterPro" id="IPR041664">
    <property type="entry name" value="AAA_16"/>
</dbReference>
<name>A0ABN2JTF8_9ACTN</name>
<proteinExistence type="predicted"/>
<dbReference type="Proteomes" id="UP001500655">
    <property type="component" value="Unassembled WGS sequence"/>
</dbReference>
<sequence length="933" mass="99161">MVDSPPPVLGRDRERATLRRMIDATSSGAGGGLVITGQPGIGKTRLLADARAHARAKGLAVGSSEATEIDQVAPLSTLLTMLRRIGPVPLDLPRLDSHQGERFWYVERIAEALENYVAQRPLLLILDDAQWTDEFSVLALRSLVPAFTASPLCWLISRRPVPARTPVQDALDWLREQGSDEIVLGQLDERAVSQLCASVLGAHVDATVLALAERGAGNPFLIKHLLRTLQDTGQIVVSDGVATVVGDELPTGFYSAVDQRLRGLAPDTRRLLQAGAVLGRPFALHTAATLLGVRGGDLSTAAEEAVGAGLLAIDGDALVFGHDLIREAVYNGTSAPVRSAMHREAMALVHDAGGSPVETATHLIRSGTPADRSSVDVLRQAAAEVADRAPGTAASLIVWALERLDPDDEAYVQLSADAVGLLASAGRLAEARAFGEAALRRGLDATTEATLLLGLAEALKHAGNNEAAVEYAARGLAAGSVPDAVRAQLYAVQAHALMYDMDDVAGVDRAGTQAYVLGGRAGEHAAAAYGLAARTLAAHVEGRLDDALAHARAAVEIAERFGGAARHRHPRIWLGVALTSHDLFAEADETYSVGRREADELGTAWSQPLWHYYHAVLLGLRGDLDEAQAEAEAGLRIADQLTARQLSVPLLGLLARLATVRDQLPAARDHIRDMQALLDDGVTAAPEDVAWTRAVFADADDDPSAALVALRSIVDRFPGRLLLFGNDPAAAPMLVRTARQTGERDVARATVAAAERLADAYPVIGSLAGAARHAAGLLRTDVRLLRDAVARLRDVPRPLALASALEDTAVAEYAAGSRSRAVDLLGQADEIARRHGATRVYQRLERRMQTFGAGTRGDAVASPAPMLASLTRAEYEVARLVASGATNRQVAQQLFISPHTVDSHLRHIFGKLGINKRVELARLVARAEDDRRP</sequence>
<dbReference type="SUPFAM" id="SSF48452">
    <property type="entry name" value="TPR-like"/>
    <property type="match status" value="1"/>
</dbReference>
<keyword evidence="5" id="KW-1185">Reference proteome</keyword>